<feature type="active site" description="Acyl-thioester intermediate" evidence="2">
    <location>
        <position position="249"/>
    </location>
</feature>
<feature type="transmembrane region" description="Helical" evidence="4">
    <location>
        <begin position="28"/>
        <end position="46"/>
    </location>
</feature>
<keyword evidence="4" id="KW-0472">Membrane</keyword>
<keyword evidence="6" id="KW-1185">Reference proteome</keyword>
<dbReference type="GO" id="GO:0016787">
    <property type="term" value="F:hydrolase activity"/>
    <property type="evidence" value="ECO:0007669"/>
    <property type="project" value="UniProtKB-KW"/>
</dbReference>
<feature type="region of interest" description="Disordered" evidence="3">
    <location>
        <begin position="98"/>
        <end position="118"/>
    </location>
</feature>
<evidence type="ECO:0000256" key="3">
    <source>
        <dbReference type="SAM" id="MobiDB-lite"/>
    </source>
</evidence>
<dbReference type="AlphaFoldDB" id="A0A261GAQ5"/>
<feature type="compositionally biased region" description="Polar residues" evidence="3">
    <location>
        <begin position="105"/>
        <end position="118"/>
    </location>
</feature>
<dbReference type="Proteomes" id="UP000216451">
    <property type="component" value="Unassembled WGS sequence"/>
</dbReference>
<name>A0A261GAQ5_9BIFI</name>
<dbReference type="OrthoDB" id="5242161at2"/>
<feature type="transmembrane region" description="Helical" evidence="4">
    <location>
        <begin position="290"/>
        <end position="313"/>
    </location>
</feature>
<evidence type="ECO:0000256" key="2">
    <source>
        <dbReference type="PIRSR" id="PIRSR605754-1"/>
    </source>
</evidence>
<reference evidence="5 6" key="1">
    <citation type="journal article" date="2017" name="BMC Genomics">
        <title>Comparative genomic and phylogenomic analyses of the Bifidobacteriaceae family.</title>
        <authorList>
            <person name="Lugli G.A."/>
            <person name="Milani C."/>
            <person name="Turroni F."/>
            <person name="Duranti S."/>
            <person name="Mancabelli L."/>
            <person name="Mangifesta M."/>
            <person name="Ferrario C."/>
            <person name="Modesto M."/>
            <person name="Mattarelli P."/>
            <person name="Jiri K."/>
            <person name="van Sinderen D."/>
            <person name="Ventura M."/>
        </authorList>
    </citation>
    <scope>NUCLEOTIDE SEQUENCE [LARGE SCALE GENOMIC DNA]</scope>
    <source>
        <strain evidence="5 6">LMG 28769</strain>
    </source>
</reference>
<evidence type="ECO:0000256" key="1">
    <source>
        <dbReference type="ARBA" id="ARBA00022801"/>
    </source>
</evidence>
<evidence type="ECO:0000256" key="4">
    <source>
        <dbReference type="SAM" id="Phobius"/>
    </source>
</evidence>
<dbReference type="InterPro" id="IPR042002">
    <property type="entry name" value="Sortase_C"/>
</dbReference>
<gene>
    <name evidence="5" type="ORF">BAQU_0335</name>
</gene>
<dbReference type="GeneID" id="98295016"/>
<proteinExistence type="predicted"/>
<dbReference type="EMBL" id="MWXA01000002">
    <property type="protein sequence ID" value="OZG68517.1"/>
    <property type="molecule type" value="Genomic_DNA"/>
</dbReference>
<feature type="active site" description="Proton donor/acceptor" evidence="2">
    <location>
        <position position="187"/>
    </location>
</feature>
<accession>A0A261GAQ5</accession>
<dbReference type="NCBIfam" id="TIGR01076">
    <property type="entry name" value="sortase_fam"/>
    <property type="match status" value="1"/>
</dbReference>
<dbReference type="Gene3D" id="2.40.260.10">
    <property type="entry name" value="Sortase"/>
    <property type="match status" value="1"/>
</dbReference>
<dbReference type="CDD" id="cd05827">
    <property type="entry name" value="Sortase_C"/>
    <property type="match status" value="1"/>
</dbReference>
<evidence type="ECO:0000313" key="5">
    <source>
        <dbReference type="EMBL" id="OZG68517.1"/>
    </source>
</evidence>
<dbReference type="InterPro" id="IPR023365">
    <property type="entry name" value="Sortase_dom-sf"/>
</dbReference>
<dbReference type="RefSeq" id="WP_158215606.1">
    <property type="nucleotide sequence ID" value="NZ_CALENZ010000002.1"/>
</dbReference>
<dbReference type="SUPFAM" id="SSF63817">
    <property type="entry name" value="Sortase"/>
    <property type="match status" value="1"/>
</dbReference>
<keyword evidence="4" id="KW-0812">Transmembrane</keyword>
<organism evidence="5 6">
    <name type="scientific">Bifidobacterium aquikefiri</name>
    <dbReference type="NCBI Taxonomy" id="1653207"/>
    <lineage>
        <taxon>Bacteria</taxon>
        <taxon>Bacillati</taxon>
        <taxon>Actinomycetota</taxon>
        <taxon>Actinomycetes</taxon>
        <taxon>Bifidobacteriales</taxon>
        <taxon>Bifidobacteriaceae</taxon>
        <taxon>Bifidobacterium</taxon>
    </lineage>
</organism>
<keyword evidence="1" id="KW-0378">Hydrolase</keyword>
<dbReference type="InterPro" id="IPR005754">
    <property type="entry name" value="Sortase"/>
</dbReference>
<comment type="caution">
    <text evidence="5">The sequence shown here is derived from an EMBL/GenBank/DDBJ whole genome shotgun (WGS) entry which is preliminary data.</text>
</comment>
<sequence length="322" mass="34204">MALQFPEIIEAERAARLPLLVRVMQSRLWNITLAILICVGAAIALYPSGADWISAIGHAQTLQVYQSAVRSKNQVEQAQALQQATIYNDSLGPNTVLDPFAGTADGNSQGNGSQAQPSTAAASEKYNSLLDPAGDGVMATIVIAKIGLDLPIYHGTTEETLARGIGHLYGTSLPVGGEGTHAVLTGHNGYALSQLFSNVHKLVLGDTFQIHVEGETLSYKVDQIKVVLPNDMSSLQKVKGKDYVTLVTCTPTGVNSHRLLVRGVRVASSRVVDAGAHESDASEDKVVVPFPWWAVWLAAAVTAAVWVVAGPAISTPARHRRS</sequence>
<keyword evidence="4" id="KW-1133">Transmembrane helix</keyword>
<dbReference type="Pfam" id="PF04203">
    <property type="entry name" value="Sortase"/>
    <property type="match status" value="1"/>
</dbReference>
<dbReference type="NCBIfam" id="NF033745">
    <property type="entry name" value="class_C_sortase"/>
    <property type="match status" value="1"/>
</dbReference>
<evidence type="ECO:0000313" key="6">
    <source>
        <dbReference type="Proteomes" id="UP000216451"/>
    </source>
</evidence>
<protein>
    <submittedName>
        <fullName evidence="5">Sortase</fullName>
    </submittedName>
</protein>